<keyword evidence="11 20" id="KW-0072">Autophagy</keyword>
<protein>
    <recommendedName>
        <fullName evidence="6 20">Autophagy-related protein 9</fullName>
    </recommendedName>
</protein>
<name>A0A9W6YSM4_AMBMO</name>
<feature type="region of interest" description="Disordered" evidence="21">
    <location>
        <begin position="284"/>
        <end position="324"/>
    </location>
</feature>
<dbReference type="AlphaFoldDB" id="A0A9W6YSM4"/>
<evidence type="ECO:0000313" key="23">
    <source>
        <dbReference type="Proteomes" id="UP001165063"/>
    </source>
</evidence>
<evidence type="ECO:0000256" key="11">
    <source>
        <dbReference type="ARBA" id="ARBA00023006"/>
    </source>
</evidence>
<comment type="caution">
    <text evidence="20">Lacks conserved residue(s) required for the propagation of feature annotation.</text>
</comment>
<dbReference type="GO" id="GO:0061709">
    <property type="term" value="P:reticulophagy"/>
    <property type="evidence" value="ECO:0007669"/>
    <property type="project" value="TreeGrafter"/>
</dbReference>
<evidence type="ECO:0000256" key="2">
    <source>
        <dbReference type="ARBA" id="ARBA00004477"/>
    </source>
</evidence>
<keyword evidence="7 20" id="KW-0813">Transport</keyword>
<feature type="transmembrane region" description="Helical" evidence="20">
    <location>
        <begin position="377"/>
        <end position="397"/>
    </location>
</feature>
<feature type="transmembrane region" description="Helical" evidence="20">
    <location>
        <begin position="674"/>
        <end position="696"/>
    </location>
</feature>
<evidence type="ECO:0000256" key="10">
    <source>
        <dbReference type="ARBA" id="ARBA00022989"/>
    </source>
</evidence>
<dbReference type="GO" id="GO:0034497">
    <property type="term" value="P:protein localization to phagophore assembly site"/>
    <property type="evidence" value="ECO:0007669"/>
    <property type="project" value="TreeGrafter"/>
</dbReference>
<feature type="region of interest" description="Disordered" evidence="21">
    <location>
        <begin position="47"/>
        <end position="87"/>
    </location>
</feature>
<feature type="region of interest" description="Disordered" evidence="21">
    <location>
        <begin position="99"/>
        <end position="182"/>
    </location>
</feature>
<evidence type="ECO:0000256" key="14">
    <source>
        <dbReference type="ARBA" id="ARBA00023136"/>
    </source>
</evidence>
<evidence type="ECO:0000256" key="21">
    <source>
        <dbReference type="SAM" id="MobiDB-lite"/>
    </source>
</evidence>
<dbReference type="GO" id="GO:0000422">
    <property type="term" value="P:autophagy of mitochondrion"/>
    <property type="evidence" value="ECO:0007669"/>
    <property type="project" value="TreeGrafter"/>
</dbReference>
<keyword evidence="10 20" id="KW-1133">Transmembrane helix</keyword>
<evidence type="ECO:0000256" key="18">
    <source>
        <dbReference type="ARBA" id="ARBA00024621"/>
    </source>
</evidence>
<dbReference type="InterPro" id="IPR007241">
    <property type="entry name" value="Autophagy-rel_prot_9"/>
</dbReference>
<evidence type="ECO:0000313" key="22">
    <source>
        <dbReference type="EMBL" id="GMG28633.1"/>
    </source>
</evidence>
<keyword evidence="14 20" id="KW-0472">Membrane</keyword>
<comment type="catalytic activity">
    <reaction evidence="17">
        <text>a 1,2-diacyl-sn-glycero-3-phosphoethanolamine(in) = a 1,2-diacyl-sn-glycero-3-phosphoethanolamine(out)</text>
        <dbReference type="Rhea" id="RHEA:38895"/>
        <dbReference type="ChEBI" id="CHEBI:64612"/>
    </reaction>
</comment>
<feature type="compositionally biased region" description="Low complexity" evidence="21">
    <location>
        <begin position="150"/>
        <end position="165"/>
    </location>
</feature>
<feature type="compositionally biased region" description="Polar residues" evidence="21">
    <location>
        <begin position="290"/>
        <end position="299"/>
    </location>
</feature>
<dbReference type="Proteomes" id="UP001165063">
    <property type="component" value="Unassembled WGS sequence"/>
</dbReference>
<feature type="compositionally biased region" description="Low complexity" evidence="21">
    <location>
        <begin position="220"/>
        <end position="236"/>
    </location>
</feature>
<dbReference type="OrthoDB" id="2020634at2759"/>
<keyword evidence="15" id="KW-0968">Cytoplasmic vesicle</keyword>
<comment type="subcellular location">
    <subcellularLocation>
        <location evidence="1">Cytoplasmic vesicle membrane</location>
        <topology evidence="1">Multi-pass membrane protein</topology>
    </subcellularLocation>
    <subcellularLocation>
        <location evidence="2">Endoplasmic reticulum membrane</location>
        <topology evidence="2">Multi-pass membrane protein</topology>
    </subcellularLocation>
    <subcellularLocation>
        <location evidence="4">Golgi apparatus membrane</location>
        <topology evidence="4">Multi-pass membrane protein</topology>
    </subcellularLocation>
    <subcellularLocation>
        <location evidence="3 20">Preautophagosomal structure membrane</location>
        <topology evidence="3 20">Multi-pass membrane protein</topology>
    </subcellularLocation>
</comment>
<evidence type="ECO:0000256" key="5">
    <source>
        <dbReference type="ARBA" id="ARBA00006185"/>
    </source>
</evidence>
<dbReference type="EMBL" id="BSXU01001548">
    <property type="protein sequence ID" value="GMG28633.1"/>
    <property type="molecule type" value="Genomic_DNA"/>
</dbReference>
<evidence type="ECO:0000256" key="15">
    <source>
        <dbReference type="ARBA" id="ARBA00023329"/>
    </source>
</evidence>
<evidence type="ECO:0000256" key="4">
    <source>
        <dbReference type="ARBA" id="ARBA00004653"/>
    </source>
</evidence>
<evidence type="ECO:0000256" key="19">
    <source>
        <dbReference type="ARBA" id="ARBA00024631"/>
    </source>
</evidence>
<dbReference type="PANTHER" id="PTHR13038:SF10">
    <property type="entry name" value="AUTOPHAGY-RELATED PROTEIN 9"/>
    <property type="match status" value="1"/>
</dbReference>
<dbReference type="GO" id="GO:0005776">
    <property type="term" value="C:autophagosome"/>
    <property type="evidence" value="ECO:0007669"/>
    <property type="project" value="TreeGrafter"/>
</dbReference>
<dbReference type="GO" id="GO:0034727">
    <property type="term" value="P:piecemeal microautophagy of the nucleus"/>
    <property type="evidence" value="ECO:0007669"/>
    <property type="project" value="TreeGrafter"/>
</dbReference>
<evidence type="ECO:0000256" key="6">
    <source>
        <dbReference type="ARBA" id="ARBA00018074"/>
    </source>
</evidence>
<feature type="compositionally biased region" description="Low complexity" evidence="21">
    <location>
        <begin position="1052"/>
        <end position="1062"/>
    </location>
</feature>
<organism evidence="22 23">
    <name type="scientific">Ambrosiozyma monospora</name>
    <name type="common">Yeast</name>
    <name type="synonym">Endomycopsis monosporus</name>
    <dbReference type="NCBI Taxonomy" id="43982"/>
    <lineage>
        <taxon>Eukaryota</taxon>
        <taxon>Fungi</taxon>
        <taxon>Dikarya</taxon>
        <taxon>Ascomycota</taxon>
        <taxon>Saccharomycotina</taxon>
        <taxon>Pichiomycetes</taxon>
        <taxon>Pichiales</taxon>
        <taxon>Pichiaceae</taxon>
        <taxon>Ambrosiozyma</taxon>
    </lineage>
</organism>
<feature type="compositionally biased region" description="Basic residues" evidence="21">
    <location>
        <begin position="206"/>
        <end position="219"/>
    </location>
</feature>
<accession>A0A9W6YSM4</accession>
<feature type="compositionally biased region" description="Basic and acidic residues" evidence="21">
    <location>
        <begin position="140"/>
        <end position="149"/>
    </location>
</feature>
<comment type="catalytic activity">
    <reaction evidence="19">
        <text>a 1,2-diacyl-sn-glycero-3-phosphocholine(in) = a 1,2-diacyl-sn-glycero-3-phosphocholine(out)</text>
        <dbReference type="Rhea" id="RHEA:38571"/>
        <dbReference type="ChEBI" id="CHEBI:57643"/>
    </reaction>
</comment>
<proteinExistence type="inferred from homology"/>
<feature type="compositionally biased region" description="Acidic residues" evidence="21">
    <location>
        <begin position="1042"/>
        <end position="1051"/>
    </location>
</feature>
<keyword evidence="13 20" id="KW-0445">Lipid transport</keyword>
<dbReference type="Pfam" id="PF04109">
    <property type="entry name" value="ATG9"/>
    <property type="match status" value="1"/>
</dbReference>
<feature type="transmembrane region" description="Helical" evidence="20">
    <location>
        <begin position="592"/>
        <end position="613"/>
    </location>
</feature>
<evidence type="ECO:0000256" key="16">
    <source>
        <dbReference type="ARBA" id="ARBA00024479"/>
    </source>
</evidence>
<reference evidence="22" key="1">
    <citation type="submission" date="2023-04" db="EMBL/GenBank/DDBJ databases">
        <title>Ambrosiozyma monospora NBRC 1965.</title>
        <authorList>
            <person name="Ichikawa N."/>
            <person name="Sato H."/>
            <person name="Tonouchi N."/>
        </authorList>
    </citation>
    <scope>NUCLEOTIDE SEQUENCE</scope>
    <source>
        <strain evidence="22">NBRC 1965</strain>
    </source>
</reference>
<evidence type="ECO:0000256" key="13">
    <source>
        <dbReference type="ARBA" id="ARBA00023055"/>
    </source>
</evidence>
<feature type="region of interest" description="Disordered" evidence="21">
    <location>
        <begin position="196"/>
        <end position="243"/>
    </location>
</feature>
<gene>
    <name evidence="22" type="ORF">Amon01_000360300</name>
</gene>
<sequence length="1092" mass="125163">MSDSEDINNKHTFLSRVFGLNSTYNPANSNPLLNDDNNDLQFSIQNFQNNFEDEDEYESDDDDDDENYEDHRNRRQNGGVRSSGNVDLFSKETDNFFKKYQNDSPYTSGKVKKSKYPAHVSVNVHSENEDSSSDEDNDDKQDAGSKDRSYSSSGSFSKRSAALSSQEKLRKQNIKEDLEREYEDEALDLVPESLLLESGGKDSHPPFRKISKSSRKQKYKSSPLYSKSKSGNSASNNKKRTAHENPFMEQILEAGERSMTPSLLQLGESAKNFATRTLNSIPRAIPRPSAFNSPMSPSITGYGDNDSRRDIEMGPLGDNNSNNQQQFARSVGSLSPMERALWVWSNVTNLDVFLEDVYQYYVGNGYYCILLSKTSDLLIIVFVVWLTSFMGNCINYQKLMHTNVHKLDDALVDQCYAHISWSQKLFYFILFAILFLRIKRFVQVFRDLRDIKNFYNLLLDIEDRELQAVGWPYVVQKIMILRDKNINALVSQQNDMIDDLKSKKRLNAHDIANRLMRKENYLIAIFNKNILTNALTVPIINKPFLTNALEWNLKLCIFDFLFNDNGQLKQSVLREQQRLRLSLELRQRFKRVGLISIFLTPFIVVYFLLYFFLKFFYDFKTNPALMSSRDYSPIAKWKLREFNELPHIFDKRLKLSREGATNYLNQFPKEATNIVLKFVSFITGSIVAILVIVTILDPENFLNFELTEGRSVLFYISTLGAVYTVCKGSISGSDYIFDPEASLRYVAQFTHYLPSSWEGRYHTESVKAEFCSLFNLRIVLVLREIGSLIFLPYLLYFQLPDASEKIIDFFRDFSVHVDGLGYVCTFAMFQFDENKDKLRGGNNHKSFKSHKNVRTGESDDDDDDDDLKSEYYTSNDDKMAKSYMYFLESYGNEQLRQRTSNNRNGRYPHNPQQVQLPHHSLYKQQSQQPGYAETFGNRSLLRSALLNNSTMIDRNGVPNATSRYPPQFKHNDMGNTNGALGRTRNVNNGKQQMDETTAGLGLLSNDTRHYMNNLNNSMLLGEVYPNYNNGASPGQGSMLYSDNDDDDDDEYAAASGAGADATTDYDGETEDNSDGGVLGLINQIYKHKDGVK</sequence>
<evidence type="ECO:0000256" key="20">
    <source>
        <dbReference type="RuleBase" id="RU364027"/>
    </source>
</evidence>
<comment type="catalytic activity">
    <reaction evidence="16">
        <text>a 1,2-diacyl-sn-glycero-3-phospho-L-serine(in) = a 1,2-diacyl-sn-glycero-3-phospho-L-serine(out)</text>
        <dbReference type="Rhea" id="RHEA:38663"/>
        <dbReference type="ChEBI" id="CHEBI:57262"/>
    </reaction>
</comment>
<evidence type="ECO:0000256" key="3">
    <source>
        <dbReference type="ARBA" id="ARBA00004511"/>
    </source>
</evidence>
<comment type="similarity">
    <text evidence="5 20">Belongs to the ATG9 family.</text>
</comment>
<feature type="region of interest" description="Disordered" evidence="21">
    <location>
        <begin position="952"/>
        <end position="978"/>
    </location>
</feature>
<keyword evidence="12" id="KW-0333">Golgi apparatus</keyword>
<feature type="compositionally biased region" description="Basic and acidic residues" evidence="21">
    <location>
        <begin position="167"/>
        <end position="178"/>
    </location>
</feature>
<dbReference type="GO" id="GO:0030659">
    <property type="term" value="C:cytoplasmic vesicle membrane"/>
    <property type="evidence" value="ECO:0007669"/>
    <property type="project" value="UniProtKB-SubCell"/>
</dbReference>
<evidence type="ECO:0000256" key="1">
    <source>
        <dbReference type="ARBA" id="ARBA00004439"/>
    </source>
</evidence>
<evidence type="ECO:0000256" key="12">
    <source>
        <dbReference type="ARBA" id="ARBA00023034"/>
    </source>
</evidence>
<dbReference type="GO" id="GO:0005789">
    <property type="term" value="C:endoplasmic reticulum membrane"/>
    <property type="evidence" value="ECO:0007669"/>
    <property type="project" value="UniProtKB-SubCell"/>
</dbReference>
<dbReference type="GO" id="GO:0034045">
    <property type="term" value="C:phagophore assembly site membrane"/>
    <property type="evidence" value="ECO:0007669"/>
    <property type="project" value="UniProtKB-SubCell"/>
</dbReference>
<feature type="compositionally biased region" description="Acidic residues" evidence="21">
    <location>
        <begin position="1063"/>
        <end position="1073"/>
    </location>
</feature>
<evidence type="ECO:0000256" key="8">
    <source>
        <dbReference type="ARBA" id="ARBA00022553"/>
    </source>
</evidence>
<comment type="catalytic activity">
    <reaction evidence="18">
        <text>a 1,2-diacyl-sn-glycero-3-phospho-(1D-myo-inositol-3-phosphate)(in) = a 1,2-diacyl-sn-glycero-3-phospho-(1D-myo-inositol-3-phosphate)(out)</text>
        <dbReference type="Rhea" id="RHEA:67920"/>
        <dbReference type="ChEBI" id="CHEBI:58088"/>
    </reaction>
</comment>
<evidence type="ECO:0000256" key="7">
    <source>
        <dbReference type="ARBA" id="ARBA00022448"/>
    </source>
</evidence>
<evidence type="ECO:0000256" key="17">
    <source>
        <dbReference type="ARBA" id="ARBA00024615"/>
    </source>
</evidence>
<keyword evidence="23" id="KW-1185">Reference proteome</keyword>
<evidence type="ECO:0000256" key="9">
    <source>
        <dbReference type="ARBA" id="ARBA00022692"/>
    </source>
</evidence>
<feature type="region of interest" description="Disordered" evidence="21">
    <location>
        <begin position="840"/>
        <end position="871"/>
    </location>
</feature>
<keyword evidence="8" id="KW-0597">Phosphoprotein</keyword>
<comment type="function">
    <text evidence="20">Phospholipid scramblase involved in autophagy. Cycles between the preautophagosomal structure/phagophore assembly site (PAS) and the cytoplasmic vesicle pool and supplies membrane for the growing autophagosome. Lipid scramblase activity plays a key role in preautophagosomal structure/phagophore assembly by distributing the phospholipids that arrive through ATG2 from the cytoplasmic to the luminal leaflet of the bilayer, thereby driving autophagosomal membrane expansion.</text>
</comment>
<feature type="compositionally biased region" description="Acidic residues" evidence="21">
    <location>
        <begin position="129"/>
        <end position="139"/>
    </location>
</feature>
<feature type="compositionally biased region" description="Acidic residues" evidence="21">
    <location>
        <begin position="858"/>
        <end position="867"/>
    </location>
</feature>
<dbReference type="PANTHER" id="PTHR13038">
    <property type="entry name" value="APG9 AUTOPHAGY 9"/>
    <property type="match status" value="1"/>
</dbReference>
<feature type="region of interest" description="Disordered" evidence="21">
    <location>
        <begin position="1034"/>
        <end position="1076"/>
    </location>
</feature>
<keyword evidence="9 20" id="KW-0812">Transmembrane</keyword>
<feature type="transmembrane region" description="Helical" evidence="20">
    <location>
        <begin position="417"/>
        <end position="436"/>
    </location>
</feature>
<feature type="compositionally biased region" description="Acidic residues" evidence="21">
    <location>
        <begin position="51"/>
        <end position="68"/>
    </location>
</feature>
<dbReference type="GO" id="GO:0006869">
    <property type="term" value="P:lipid transport"/>
    <property type="evidence" value="ECO:0007669"/>
    <property type="project" value="UniProtKB-KW"/>
</dbReference>
<comment type="caution">
    <text evidence="22">The sequence shown here is derived from an EMBL/GenBank/DDBJ whole genome shotgun (WGS) entry which is preliminary data.</text>
</comment>
<dbReference type="GO" id="GO:0000139">
    <property type="term" value="C:Golgi membrane"/>
    <property type="evidence" value="ECO:0007669"/>
    <property type="project" value="UniProtKB-SubCell"/>
</dbReference>